<dbReference type="STRING" id="1121256.SAMN02746089_02491"/>
<dbReference type="Pfam" id="PF04297">
    <property type="entry name" value="UPF0122"/>
    <property type="match status" value="1"/>
</dbReference>
<reference evidence="4 5" key="1">
    <citation type="submission" date="2016-11" db="EMBL/GenBank/DDBJ databases">
        <authorList>
            <person name="Jaros S."/>
            <person name="Januszkiewicz K."/>
            <person name="Wedrychowicz H."/>
        </authorList>
    </citation>
    <scope>NUCLEOTIDE SEQUENCE [LARGE SCALE GENOMIC DNA]</scope>
    <source>
        <strain evidence="4 5">DSM 17918</strain>
    </source>
</reference>
<protein>
    <recommendedName>
        <fullName evidence="3">UPF0122 protein SAMN02746089_02491</fullName>
    </recommendedName>
</protein>
<dbReference type="InterPro" id="IPR013324">
    <property type="entry name" value="RNA_pol_sigma_r3/r4-like"/>
</dbReference>
<dbReference type="Proteomes" id="UP000184088">
    <property type="component" value="Unassembled WGS sequence"/>
</dbReference>
<dbReference type="SUPFAM" id="SSF88659">
    <property type="entry name" value="Sigma3 and sigma4 domains of RNA polymerase sigma factors"/>
    <property type="match status" value="1"/>
</dbReference>
<dbReference type="InterPro" id="IPR007394">
    <property type="entry name" value="UPF0122"/>
</dbReference>
<comment type="function">
    <text evidence="2 3">Might take part in the signal recognition particle (SRP) pathway. This is inferred from the conservation of its genetic proximity to ftsY/ffh. May be a regulatory protein.</text>
</comment>
<gene>
    <name evidence="4" type="ORF">SAMN02746089_02491</name>
</gene>
<dbReference type="PANTHER" id="PTHR40083:SF1">
    <property type="entry name" value="UPF0122 PROTEIN YLXM"/>
    <property type="match status" value="1"/>
</dbReference>
<evidence type="ECO:0000313" key="4">
    <source>
        <dbReference type="EMBL" id="SHF74935.1"/>
    </source>
</evidence>
<keyword evidence="5" id="KW-1185">Reference proteome</keyword>
<evidence type="ECO:0000256" key="3">
    <source>
        <dbReference type="HAMAP-Rule" id="MF_00245"/>
    </source>
</evidence>
<dbReference type="PANTHER" id="PTHR40083">
    <property type="entry name" value="UPF0122 PROTEIN CBO2450/CLC_2298"/>
    <property type="match status" value="1"/>
</dbReference>
<comment type="similarity">
    <text evidence="1 3">Belongs to the UPF0122 family.</text>
</comment>
<name>A0A1M5E6Z7_9THEO</name>
<dbReference type="Gene3D" id="1.10.10.10">
    <property type="entry name" value="Winged helix-like DNA-binding domain superfamily/Winged helix DNA-binding domain"/>
    <property type="match status" value="1"/>
</dbReference>
<dbReference type="InterPro" id="IPR054831">
    <property type="entry name" value="UPF0122_fam_protein"/>
</dbReference>
<evidence type="ECO:0000256" key="2">
    <source>
        <dbReference type="ARBA" id="ARBA00024764"/>
    </source>
</evidence>
<dbReference type="InterPro" id="IPR036388">
    <property type="entry name" value="WH-like_DNA-bd_sf"/>
</dbReference>
<proteinExistence type="inferred from homology"/>
<sequence>MTNDKFSDTLCKGDVLDMVNEDAFEKRTRLNTYFDFYGQLLTQKQRDVFRMYYLNDYSLGEISQELHISRQGVFDVLKRSEKVLEGYEKKLGLVKRFEEKQGELKDAFKRLKEIGEVMPADKKAELLDIIKELNEVIEELV</sequence>
<dbReference type="NCBIfam" id="NF045758">
    <property type="entry name" value="YlxM"/>
    <property type="match status" value="1"/>
</dbReference>
<dbReference type="AlphaFoldDB" id="A0A1M5E6Z7"/>
<dbReference type="EMBL" id="FQVH01000042">
    <property type="protein sequence ID" value="SHF74935.1"/>
    <property type="molecule type" value="Genomic_DNA"/>
</dbReference>
<dbReference type="HAMAP" id="MF_00245">
    <property type="entry name" value="UPF0122"/>
    <property type="match status" value="1"/>
</dbReference>
<evidence type="ECO:0000313" key="5">
    <source>
        <dbReference type="Proteomes" id="UP000184088"/>
    </source>
</evidence>
<evidence type="ECO:0000256" key="1">
    <source>
        <dbReference type="ARBA" id="ARBA00008720"/>
    </source>
</evidence>
<accession>A0A1M5E6Z7</accession>
<organism evidence="4 5">
    <name type="scientific">Caldanaerobius fijiensis DSM 17918</name>
    <dbReference type="NCBI Taxonomy" id="1121256"/>
    <lineage>
        <taxon>Bacteria</taxon>
        <taxon>Bacillati</taxon>
        <taxon>Bacillota</taxon>
        <taxon>Clostridia</taxon>
        <taxon>Thermoanaerobacterales</taxon>
        <taxon>Thermoanaerobacteraceae</taxon>
        <taxon>Caldanaerobius</taxon>
    </lineage>
</organism>